<feature type="compositionally biased region" description="Acidic residues" evidence="1">
    <location>
        <begin position="380"/>
        <end position="391"/>
    </location>
</feature>
<feature type="compositionally biased region" description="Acidic residues" evidence="1">
    <location>
        <begin position="314"/>
        <end position="328"/>
    </location>
</feature>
<feature type="compositionally biased region" description="Acidic residues" evidence="1">
    <location>
        <begin position="340"/>
        <end position="353"/>
    </location>
</feature>
<dbReference type="Proteomes" id="UP000492821">
    <property type="component" value="Unassembled WGS sequence"/>
</dbReference>
<sequence length="756" mass="84189">MSLNVTQTLRLIIEVASATVNPIPKRVTPASGSRASITRLLRSRTAESQCSAPVFDRDTMRLLLICFGAFVAICIVNGEPVEVPGVDPEELASMAKKVLPSQRALEMVGVTFLDALIKAGQIEMAKGAFKTQLNVMKKVQPDQYKKLKDIPLEQFAADAVFEQAKNAKNGPKTGNGLIDMLNENGIPIASSLKGIQQAIKTQREIEDSDPSEQVAKAVLEKFQKQILPGLVANMIAGRNPFQLPQRPEFAQLQKQQTRMLKDQQEQAMKAMQQNEMKSLGKVQSNQFDMGKLIGQAIQPQRPPPQAESDSTESSYEDEDEENTETEDQTEAREAPAEPESGPEPEIEYEDESNEIIAPARRPSRLPQMHRYKRQTRLVGEGEEEDMEESFSEADRTEVKIGRKAAMLLGIYEGFPDLVDEDEEVPKRRHPGSIPIELAERVLKSERLRSVFLKNDEMAYKLTDPERFLVPMKPLVDPEPQPGYVTPRPIPSKPRKMLPLLIGKDSEFAPPSFEPRKQSESDEYESETDSSSTESDSSEKLPKPLTPFQRRSPIATQKHPFDNADNMMQHGGSRSLKNLMNNPGLAPLFQDDDLIKKLRRPSVLTADQRMGAGTPESTQVIRPRAHGVTTLDGETMPPTAQDMKVKQIIEEREIPPLFFIPKGRHTRLRWTGATEKEIPGLGTRIVMPSLDPTMPAVNSVISTQGKSRDEYDSTFKIPNYWAPGDVFGIDAKMVQERLVGGDAGVDFPAMQAGMNFG</sequence>
<feature type="region of interest" description="Disordered" evidence="1">
    <location>
        <begin position="296"/>
        <end position="395"/>
    </location>
</feature>
<accession>A0A7E4VXR3</accession>
<dbReference type="WBParaSite" id="Pan_g4724.t1">
    <property type="protein sequence ID" value="Pan_g4724.t1"/>
    <property type="gene ID" value="Pan_g4724"/>
</dbReference>
<proteinExistence type="predicted"/>
<dbReference type="AlphaFoldDB" id="A0A7E4VXR3"/>
<reference evidence="3" key="2">
    <citation type="submission" date="2020-10" db="UniProtKB">
        <authorList>
            <consortium name="WormBaseParasite"/>
        </authorList>
    </citation>
    <scope>IDENTIFICATION</scope>
</reference>
<name>A0A7E4VXR3_PANRE</name>
<evidence type="ECO:0000313" key="3">
    <source>
        <dbReference type="WBParaSite" id="Pan_g4724.t1"/>
    </source>
</evidence>
<keyword evidence="2" id="KW-1185">Reference proteome</keyword>
<feature type="region of interest" description="Disordered" evidence="1">
    <location>
        <begin position="254"/>
        <end position="276"/>
    </location>
</feature>
<organism evidence="2 3">
    <name type="scientific">Panagrellus redivivus</name>
    <name type="common">Microworm</name>
    <dbReference type="NCBI Taxonomy" id="6233"/>
    <lineage>
        <taxon>Eukaryota</taxon>
        <taxon>Metazoa</taxon>
        <taxon>Ecdysozoa</taxon>
        <taxon>Nematoda</taxon>
        <taxon>Chromadorea</taxon>
        <taxon>Rhabditida</taxon>
        <taxon>Tylenchina</taxon>
        <taxon>Panagrolaimomorpha</taxon>
        <taxon>Panagrolaimoidea</taxon>
        <taxon>Panagrolaimidae</taxon>
        <taxon>Panagrellus</taxon>
    </lineage>
</organism>
<protein>
    <submittedName>
        <fullName evidence="3">Uncharacterized protein</fullName>
    </submittedName>
</protein>
<reference evidence="2" key="1">
    <citation type="journal article" date="2013" name="Genetics">
        <title>The draft genome and transcriptome of Panagrellus redivivus are shaped by the harsh demands of a free-living lifestyle.</title>
        <authorList>
            <person name="Srinivasan J."/>
            <person name="Dillman A.R."/>
            <person name="Macchietto M.G."/>
            <person name="Heikkinen L."/>
            <person name="Lakso M."/>
            <person name="Fracchia K.M."/>
            <person name="Antoshechkin I."/>
            <person name="Mortazavi A."/>
            <person name="Wong G."/>
            <person name="Sternberg P.W."/>
        </authorList>
    </citation>
    <scope>NUCLEOTIDE SEQUENCE [LARGE SCALE GENOMIC DNA]</scope>
    <source>
        <strain evidence="2">MT8872</strain>
    </source>
</reference>
<evidence type="ECO:0000256" key="1">
    <source>
        <dbReference type="SAM" id="MobiDB-lite"/>
    </source>
</evidence>
<feature type="compositionally biased region" description="Basic residues" evidence="1">
    <location>
        <begin position="361"/>
        <end position="375"/>
    </location>
</feature>
<feature type="region of interest" description="Disordered" evidence="1">
    <location>
        <begin position="471"/>
        <end position="571"/>
    </location>
</feature>
<evidence type="ECO:0000313" key="2">
    <source>
        <dbReference type="Proteomes" id="UP000492821"/>
    </source>
</evidence>